<evidence type="ECO:0000313" key="2">
    <source>
        <dbReference type="Proteomes" id="UP001152531"/>
    </source>
</evidence>
<proteinExistence type="predicted"/>
<keyword evidence="2" id="KW-1185">Reference proteome</keyword>
<gene>
    <name evidence="1" type="ORF">CLIB1444_01S00122</name>
</gene>
<dbReference type="Proteomes" id="UP001152531">
    <property type="component" value="Unassembled WGS sequence"/>
</dbReference>
<sequence>MSSSPSILKRFRNSIKHKSSSTSNSNPEFEDNQVLNLLESIYIEGQKHAEQEFGKKVKVYGWSDPKQSQYYQDLIHQAYQEGQMSYQKQHSTNKDNVILSTAKGNLLSTPPKINRQPVDKLAPGDFANDKKPIDDSLVDEKNLYENNVGSYGNEAATKEGTGYYFDPKDTQGGYYGTGPGASEDPAFEEATRAKLERQRNLKTVPTAYQNVDESEDVADTKNSSNAAKDENDKAQQKDARNDDDYDNDANDNEKEELDPAEQHRLNKSIYNKEGVSSALNEGSGSDLGKNAAAGAAGVAAGAGGYAAYKSKDSEDSKKQTNSETNKPLNHKTSSNSYDDIQPNLSYDEKTPKQRDVNLAEGSAGIPPSSDKFDYDTEMKRVNNNINDTKSRIDSLQAEDNASTKALKSPNSEYAPKSDSDGHSTATNVGLMGGVAAGTAAAIGAAKKLAGLDKVDATKSDIPEVKGAYEQGVKSGAYDAGKEAYNNEQSKPSSKDEGYFGSTTNSVPSSKNTTDSTQSKSMTGAATGALATGTAALGLSGSNKKDSDVSKNSSNNSKTLDPKATTQEEDIKTESYEAGRSSGVQGMTNVSKDTSKDVTTESTPTQHSESSPGLFTGAAGVLGAAGAVAVGALGFGGKPDTASTVNDQMVVNESYEAGKNKATKENVVGSKSTESSTPKNIAGSHRDSPTAPNLKEIDSDYEEVNASGEENNAATAAAISSASATGAAVGSGVASSKKEKPANDYSKNVTGTTHDPKSLVNNVANYPDVSDKPQHKTSKKVEDFDTNNQDTTVPQVQKVPGLESDSETGEANVTRDDEKLSKETDSEHSSSSPKKGLFAGAIGAAAGALGYSAYSNSKQDSSPTTSTGGKTVNHERNLVEEAAYNHEDVAKAPKHGNSSSGVTHDEIKDELDNDDSELKASKASASLERQRAKEEAIGKYNKDHGFLASSAKPLIEVADVDSNSKSETLNSEEKKKATQSDLTDGPAQEKSKDNSNLIKGSAIGGGSVAAATAAVAGLSKKPFSKEANFSDDDLHLGKDMKPYYNAGYERGAYDAGKTKADDEHKSSKSFPSGAAGGVAGVGSSHSSASSKPLDSSKSKDNNESGLIVEVIGVDDKKVAARLAKKASKELKAQGIDLSSGKLVINAETKEVYKIDADDKVHDAIDLNSPLVSSSSTFDNDEKAKERLSAAAQSNTQSKSSTGKNAAIGTGVGAATAGTAYAALHHSKKSDVPSSYESNPPTSKSQGEKSLDSSSGEKPTYTTSSEIKSHSRAPVTGDAATRDLDQDSQTVNTHAKSHAPEVVASALGAGAAMGAGVAAVNHSEKSKLEDNKGVKSSTAVEEKAKPLDSGSGPAESDIIVTVHGGNDKEASKIAEKVVKSLKTKPEILSTIKEIKINASTGVVTDEKGNVIAREDVSNLDSKVDVNSQTSGHHGLGNTAGAGILASGSTGVVVSGAEKLKTLEKDQNTASTHIGAPSGASANVTQPLDPEFDEGVGAYASHNQSQAYNQKVNSGLHSQPEVAKDGSNDVNDNHYRQSVGPNLTHDDSVDNKTQSRGFESQENAATSLSKAAEGSNKGSHPKEVNPKINSALAGKPEMKKGTTEEHFRHDIGSYESKDTDDGLSKSAIGAGLAGIGGLSAAGYAATHSKQPKNSGEITKTSTDTSLMNPTPANTTVDDTAPVDEFDSEAAINGGSKSKVIGYDASADKDLTKAERQPVSGYDANNNSSIGAPSAASLNSEDTKSTSSSKKKKSLFGFLSRSKSAKEREQLEASSKLPVEESEDLSKSSKSEKPTEKSSIPIPTAMKSSTSGGSISPIAGSSYSSNSTTQVDTSHAQGSNAPFSYGTKGDFTDSTIPPKDTQTSETQNTNWGVIGGGGAAAAAAAAGIAYGSGKEGHKTEVPQTKNDNVNNLESLEKTAKSKIEHQSEPSNELYGNSTNLGGNKSAPDSSKLDDAYYGYASKNAKDQDIAGIESNEHSSAHSSKFPQSSGSPNDVVIDIVGCPKDVQERLQAEKLKLVQEHPELIPSLTKRIVFDAKTGIAYDGTGKQISALSTLRSYSLDENFQSNKVEMPGSFFN</sequence>
<protein>
    <submittedName>
        <fullName evidence="1">Uncharacterized protein</fullName>
    </submittedName>
</protein>
<comment type="caution">
    <text evidence="1">The sequence shown here is derived from an EMBL/GenBank/DDBJ whole genome shotgun (WGS) entry which is preliminary data.</text>
</comment>
<organism evidence="1 2">
    <name type="scientific">[Candida] jaroonii</name>
    <dbReference type="NCBI Taxonomy" id="467808"/>
    <lineage>
        <taxon>Eukaryota</taxon>
        <taxon>Fungi</taxon>
        <taxon>Dikarya</taxon>
        <taxon>Ascomycota</taxon>
        <taxon>Saccharomycotina</taxon>
        <taxon>Pichiomycetes</taxon>
        <taxon>Debaryomycetaceae</taxon>
        <taxon>Yamadazyma</taxon>
    </lineage>
</organism>
<dbReference type="EMBL" id="CALSDN010000001">
    <property type="protein sequence ID" value="CAH6718144.1"/>
    <property type="molecule type" value="Genomic_DNA"/>
</dbReference>
<evidence type="ECO:0000313" key="1">
    <source>
        <dbReference type="EMBL" id="CAH6718144.1"/>
    </source>
</evidence>
<name>A0ACA9XZU5_9ASCO</name>
<reference evidence="1" key="1">
    <citation type="submission" date="2022-06" db="EMBL/GenBank/DDBJ databases">
        <authorList>
            <person name="Legras J.-L."/>
            <person name="Devillers H."/>
            <person name="Grondin C."/>
        </authorList>
    </citation>
    <scope>NUCLEOTIDE SEQUENCE</scope>
    <source>
        <strain evidence="1">CLIB 1444</strain>
    </source>
</reference>
<accession>A0ACA9XZU5</accession>